<feature type="transmembrane region" description="Helical" evidence="10">
    <location>
        <begin position="62"/>
        <end position="86"/>
    </location>
</feature>
<dbReference type="AlphaFoldDB" id="A0A0R2DQ49"/>
<keyword evidence="6 10" id="KW-0407">Ion channel</keyword>
<comment type="subcellular location">
    <subcellularLocation>
        <location evidence="1 10">Cell membrane</location>
        <topology evidence="1 10">Multi-pass membrane protein</topology>
    </subcellularLocation>
</comment>
<evidence type="ECO:0000256" key="9">
    <source>
        <dbReference type="ARBA" id="ARBA00049940"/>
    </source>
</evidence>
<name>A0A0R2DQ49_9LACO</name>
<comment type="catalytic activity">
    <reaction evidence="8">
        <text>fluoride(in) = fluoride(out)</text>
        <dbReference type="Rhea" id="RHEA:76159"/>
        <dbReference type="ChEBI" id="CHEBI:17051"/>
    </reaction>
    <physiologicalReaction direction="left-to-right" evidence="8">
        <dbReference type="Rhea" id="RHEA:76160"/>
    </physiologicalReaction>
</comment>
<keyword evidence="2 10" id="KW-1003">Cell membrane</keyword>
<keyword evidence="12" id="KW-1185">Reference proteome</keyword>
<evidence type="ECO:0000256" key="10">
    <source>
        <dbReference type="HAMAP-Rule" id="MF_00454"/>
    </source>
</evidence>
<evidence type="ECO:0000256" key="5">
    <source>
        <dbReference type="ARBA" id="ARBA00023136"/>
    </source>
</evidence>
<feature type="binding site" evidence="10">
    <location>
        <position position="73"/>
    </location>
    <ligand>
        <name>Na(+)</name>
        <dbReference type="ChEBI" id="CHEBI:29101"/>
        <note>structural</note>
    </ligand>
</feature>
<gene>
    <name evidence="10" type="primary">fluC</name>
    <name evidence="10" type="synonym">crcB</name>
    <name evidence="11" type="ORF">FD13_GL000442</name>
</gene>
<dbReference type="Pfam" id="PF02537">
    <property type="entry name" value="CRCB"/>
    <property type="match status" value="1"/>
</dbReference>
<dbReference type="GO" id="GO:0005886">
    <property type="term" value="C:plasma membrane"/>
    <property type="evidence" value="ECO:0007669"/>
    <property type="project" value="UniProtKB-SubCell"/>
</dbReference>
<dbReference type="PANTHER" id="PTHR28259">
    <property type="entry name" value="FLUORIDE EXPORT PROTEIN 1-RELATED"/>
    <property type="match status" value="1"/>
</dbReference>
<accession>A0A0R2DQ49</accession>
<protein>
    <recommendedName>
        <fullName evidence="10">Fluoride-specific ion channel FluC</fullName>
    </recommendedName>
</protein>
<keyword evidence="3 10" id="KW-0812">Transmembrane</keyword>
<evidence type="ECO:0000256" key="2">
    <source>
        <dbReference type="ARBA" id="ARBA00022475"/>
    </source>
</evidence>
<keyword evidence="4 10" id="KW-1133">Transmembrane helix</keyword>
<evidence type="ECO:0000256" key="3">
    <source>
        <dbReference type="ARBA" id="ARBA00022692"/>
    </source>
</evidence>
<keyword evidence="10" id="KW-0479">Metal-binding</keyword>
<comment type="function">
    <text evidence="9 10">Fluoride-specific ion channel. Important for reducing fluoride concentration in the cell, thus reducing its toxicity.</text>
</comment>
<evidence type="ECO:0000313" key="11">
    <source>
        <dbReference type="EMBL" id="KRN01988.1"/>
    </source>
</evidence>
<feature type="transmembrane region" description="Helical" evidence="10">
    <location>
        <begin position="31"/>
        <end position="50"/>
    </location>
</feature>
<keyword evidence="10" id="KW-0915">Sodium</keyword>
<keyword evidence="5 10" id="KW-0472">Membrane</keyword>
<comment type="activity regulation">
    <text evidence="10">Na(+) is not transported, but it plays an essential structural role and its presence is essential for fluoride channel function.</text>
</comment>
<dbReference type="OrthoDB" id="9799631at2"/>
<dbReference type="InterPro" id="IPR003691">
    <property type="entry name" value="FluC"/>
</dbReference>
<evidence type="ECO:0000256" key="4">
    <source>
        <dbReference type="ARBA" id="ARBA00022989"/>
    </source>
</evidence>
<evidence type="ECO:0000256" key="8">
    <source>
        <dbReference type="ARBA" id="ARBA00035585"/>
    </source>
</evidence>
<keyword evidence="10" id="KW-0813">Transport</keyword>
<dbReference type="Proteomes" id="UP000051589">
    <property type="component" value="Unassembled WGS sequence"/>
</dbReference>
<organism evidence="11 12">
    <name type="scientific">Levilactobacillus senmaizukei DSM 21775 = NBRC 103853</name>
    <dbReference type="NCBI Taxonomy" id="1423803"/>
    <lineage>
        <taxon>Bacteria</taxon>
        <taxon>Bacillati</taxon>
        <taxon>Bacillota</taxon>
        <taxon>Bacilli</taxon>
        <taxon>Lactobacillales</taxon>
        <taxon>Lactobacillaceae</taxon>
        <taxon>Levilactobacillus</taxon>
    </lineage>
</organism>
<sequence>METVFSIAGWAFVGASLRYWLGLQLPTGPDFPWATIIVNLLGSGLLAWLSHADRLTARWPSALTVGLGVGGVGAFTTFSTFSVATLKLLMTQHWGTAAIYMGMTLVGGFIMSVLGVWIARHWFSFPVAEQ</sequence>
<dbReference type="GO" id="GO:0140114">
    <property type="term" value="P:cellular detoxification of fluoride"/>
    <property type="evidence" value="ECO:0007669"/>
    <property type="project" value="UniProtKB-UniRule"/>
</dbReference>
<dbReference type="STRING" id="1423803.FD13_GL000442"/>
<evidence type="ECO:0000256" key="7">
    <source>
        <dbReference type="ARBA" id="ARBA00035120"/>
    </source>
</evidence>
<comment type="caution">
    <text evidence="11">The sequence shown here is derived from an EMBL/GenBank/DDBJ whole genome shotgun (WGS) entry which is preliminary data.</text>
</comment>
<dbReference type="RefSeq" id="WP_061776683.1">
    <property type="nucleotide sequence ID" value="NZ_AYZH01000012.1"/>
</dbReference>
<comment type="similarity">
    <text evidence="7 10">Belongs to the fluoride channel Fluc/FEX (TC 1.A.43) family.</text>
</comment>
<dbReference type="PANTHER" id="PTHR28259:SF1">
    <property type="entry name" value="FLUORIDE EXPORT PROTEIN 1-RELATED"/>
    <property type="match status" value="1"/>
</dbReference>
<keyword evidence="10" id="KW-0406">Ion transport</keyword>
<reference evidence="11 12" key="1">
    <citation type="journal article" date="2015" name="Genome Announc.">
        <title>Expanding the biotechnology potential of lactobacilli through comparative genomics of 213 strains and associated genera.</title>
        <authorList>
            <person name="Sun Z."/>
            <person name="Harris H.M."/>
            <person name="McCann A."/>
            <person name="Guo C."/>
            <person name="Argimon S."/>
            <person name="Zhang W."/>
            <person name="Yang X."/>
            <person name="Jeffery I.B."/>
            <person name="Cooney J.C."/>
            <person name="Kagawa T.F."/>
            <person name="Liu W."/>
            <person name="Song Y."/>
            <person name="Salvetti E."/>
            <person name="Wrobel A."/>
            <person name="Rasinkangas P."/>
            <person name="Parkhill J."/>
            <person name="Rea M.C."/>
            <person name="O'Sullivan O."/>
            <person name="Ritari J."/>
            <person name="Douillard F.P."/>
            <person name="Paul Ross R."/>
            <person name="Yang R."/>
            <person name="Briner A.E."/>
            <person name="Felis G.E."/>
            <person name="de Vos W.M."/>
            <person name="Barrangou R."/>
            <person name="Klaenhammer T.R."/>
            <person name="Caufield P.W."/>
            <person name="Cui Y."/>
            <person name="Zhang H."/>
            <person name="O'Toole P.W."/>
        </authorList>
    </citation>
    <scope>NUCLEOTIDE SEQUENCE [LARGE SCALE GENOMIC DNA]</scope>
    <source>
        <strain evidence="11 12">DSM 21775</strain>
    </source>
</reference>
<dbReference type="GO" id="GO:0046872">
    <property type="term" value="F:metal ion binding"/>
    <property type="evidence" value="ECO:0007669"/>
    <property type="project" value="UniProtKB-KW"/>
</dbReference>
<feature type="transmembrane region" description="Helical" evidence="10">
    <location>
        <begin position="98"/>
        <end position="119"/>
    </location>
</feature>
<evidence type="ECO:0000256" key="1">
    <source>
        <dbReference type="ARBA" id="ARBA00004651"/>
    </source>
</evidence>
<evidence type="ECO:0000256" key="6">
    <source>
        <dbReference type="ARBA" id="ARBA00023303"/>
    </source>
</evidence>
<proteinExistence type="inferred from homology"/>
<dbReference type="HAMAP" id="MF_00454">
    <property type="entry name" value="FluC"/>
    <property type="match status" value="1"/>
</dbReference>
<dbReference type="EMBL" id="AYZH01000012">
    <property type="protein sequence ID" value="KRN01988.1"/>
    <property type="molecule type" value="Genomic_DNA"/>
</dbReference>
<evidence type="ECO:0000313" key="12">
    <source>
        <dbReference type="Proteomes" id="UP000051589"/>
    </source>
</evidence>
<dbReference type="GO" id="GO:0062054">
    <property type="term" value="F:fluoride channel activity"/>
    <property type="evidence" value="ECO:0007669"/>
    <property type="project" value="UniProtKB-UniRule"/>
</dbReference>
<feature type="binding site" evidence="10">
    <location>
        <position position="76"/>
    </location>
    <ligand>
        <name>Na(+)</name>
        <dbReference type="ChEBI" id="CHEBI:29101"/>
        <note>structural</note>
    </ligand>
</feature>
<dbReference type="PATRIC" id="fig|1423803.3.peg.437"/>